<dbReference type="EMBL" id="JAQLWV010000036">
    <property type="protein sequence ID" value="MDB7935108.1"/>
    <property type="molecule type" value="Genomic_DNA"/>
</dbReference>
<evidence type="ECO:0000313" key="3">
    <source>
        <dbReference type="Proteomes" id="UP000429811"/>
    </source>
</evidence>
<sequence>MLDEKRVVTLNDYEQRLMVRGLTDFRNDALRDGKPTEDVDDLILKVIDAPTRREKRRSDREAR</sequence>
<reference evidence="2 3" key="1">
    <citation type="journal article" date="2019" name="Nat. Med.">
        <title>A library of human gut bacterial isolates paired with longitudinal multiomics data enables mechanistic microbiome research.</title>
        <authorList>
            <person name="Poyet M."/>
            <person name="Groussin M."/>
            <person name="Gibbons S.M."/>
            <person name="Avila-Pacheco J."/>
            <person name="Jiang X."/>
            <person name="Kearney S.M."/>
            <person name="Perrotta A.R."/>
            <person name="Berdy B."/>
            <person name="Zhao S."/>
            <person name="Lieberman T.D."/>
            <person name="Swanson P.K."/>
            <person name="Smith M."/>
            <person name="Roesemann S."/>
            <person name="Alexander J.E."/>
            <person name="Rich S.A."/>
            <person name="Livny J."/>
            <person name="Vlamakis H."/>
            <person name="Clish C."/>
            <person name="Bullock K."/>
            <person name="Deik A."/>
            <person name="Scott J."/>
            <person name="Pierce K.A."/>
            <person name="Xavier R.J."/>
            <person name="Alm E.J."/>
        </authorList>
    </citation>
    <scope>NUCLEOTIDE SEQUENCE [LARGE SCALE GENOMIC DNA]</scope>
    <source>
        <strain evidence="2 3">BIOML-A5</strain>
    </source>
</reference>
<evidence type="ECO:0000313" key="2">
    <source>
        <dbReference type="EMBL" id="MSB50406.1"/>
    </source>
</evidence>
<gene>
    <name evidence="2" type="ORF">GKE90_17190</name>
    <name evidence="1" type="ORF">PNE06_18650</name>
</gene>
<comment type="caution">
    <text evidence="2">The sequence shown here is derived from an EMBL/GenBank/DDBJ whole genome shotgun (WGS) entry which is preliminary data.</text>
</comment>
<organism evidence="2 3">
    <name type="scientific">Flavonifractor plautii</name>
    <name type="common">Fusobacterium plautii</name>
    <dbReference type="NCBI Taxonomy" id="292800"/>
    <lineage>
        <taxon>Bacteria</taxon>
        <taxon>Bacillati</taxon>
        <taxon>Bacillota</taxon>
        <taxon>Clostridia</taxon>
        <taxon>Eubacteriales</taxon>
        <taxon>Oscillospiraceae</taxon>
        <taxon>Flavonifractor</taxon>
    </lineage>
</organism>
<reference evidence="1" key="2">
    <citation type="submission" date="2023-01" db="EMBL/GenBank/DDBJ databases">
        <title>Human gut microbiome strain richness.</title>
        <authorList>
            <person name="Chen-Liaw A."/>
        </authorList>
    </citation>
    <scope>NUCLEOTIDE SEQUENCE</scope>
    <source>
        <strain evidence="1">1001287st1_F4_1001285I_161205</strain>
    </source>
</reference>
<accession>A0A6I2RL36</accession>
<dbReference type="RefSeq" id="WP_148342499.1">
    <property type="nucleotide sequence ID" value="NZ_JADMVC010000014.1"/>
</dbReference>
<protein>
    <submittedName>
        <fullName evidence="2">Uncharacterized protein</fullName>
    </submittedName>
</protein>
<dbReference type="Proteomes" id="UP000429811">
    <property type="component" value="Unassembled WGS sequence"/>
</dbReference>
<dbReference type="Proteomes" id="UP001211173">
    <property type="component" value="Unassembled WGS sequence"/>
</dbReference>
<evidence type="ECO:0000313" key="1">
    <source>
        <dbReference type="EMBL" id="MDB7935108.1"/>
    </source>
</evidence>
<proteinExistence type="predicted"/>
<dbReference type="EMBL" id="WKPO01000032">
    <property type="protein sequence ID" value="MSB50406.1"/>
    <property type="molecule type" value="Genomic_DNA"/>
</dbReference>
<dbReference type="AlphaFoldDB" id="A0A6I2RL36"/>
<name>A0A6I2RL36_FLAPL</name>